<keyword evidence="20" id="KW-1185">Reference proteome</keyword>
<evidence type="ECO:0000256" key="15">
    <source>
        <dbReference type="ARBA" id="ARBA00041979"/>
    </source>
</evidence>
<dbReference type="GO" id="GO:0035539">
    <property type="term" value="F:8-oxo-7,8-dihydrodeoxyguanosine triphosphate pyrophosphatase activity"/>
    <property type="evidence" value="ECO:0007669"/>
    <property type="project" value="UniProtKB-EC"/>
</dbReference>
<dbReference type="GO" id="GO:0006260">
    <property type="term" value="P:DNA replication"/>
    <property type="evidence" value="ECO:0007669"/>
    <property type="project" value="UniProtKB-KW"/>
</dbReference>
<dbReference type="InterPro" id="IPR000086">
    <property type="entry name" value="NUDIX_hydrolase_dom"/>
</dbReference>
<evidence type="ECO:0000313" key="19">
    <source>
        <dbReference type="EMBL" id="TDY62071.1"/>
    </source>
</evidence>
<organism evidence="19 20">
    <name type="scientific">Algibacter lectus</name>
    <dbReference type="NCBI Taxonomy" id="221126"/>
    <lineage>
        <taxon>Bacteria</taxon>
        <taxon>Pseudomonadati</taxon>
        <taxon>Bacteroidota</taxon>
        <taxon>Flavobacteriia</taxon>
        <taxon>Flavobacteriales</taxon>
        <taxon>Flavobacteriaceae</taxon>
        <taxon>Algibacter</taxon>
    </lineage>
</organism>
<evidence type="ECO:0000256" key="3">
    <source>
        <dbReference type="ARBA" id="ARBA00022457"/>
    </source>
</evidence>
<comment type="similarity">
    <text evidence="2 17">Belongs to the Nudix hydrolase family.</text>
</comment>
<gene>
    <name evidence="19" type="ORF">DFQ06_1886</name>
</gene>
<evidence type="ECO:0000256" key="10">
    <source>
        <dbReference type="ARBA" id="ARBA00035861"/>
    </source>
</evidence>
<sequence length="132" mass="15731">MKKVEVVAAIIYYKNEIFCVQRPKNKLSYISEKFEFPGGKIEKGESKEEALRRELIEELNFYPIKIDNLFETVIHEYPDFELTMHSFKCYSETKNIRLNEHISSEWLTVKNLEKLDWAEADIPIVNRLIENE</sequence>
<feature type="domain" description="Nudix hydrolase" evidence="18">
    <location>
        <begin position="2"/>
        <end position="130"/>
    </location>
</feature>
<dbReference type="RefSeq" id="WP_133967349.1">
    <property type="nucleotide sequence ID" value="NZ_CP151840.1"/>
</dbReference>
<dbReference type="Pfam" id="PF00293">
    <property type="entry name" value="NUDIX"/>
    <property type="match status" value="1"/>
</dbReference>
<dbReference type="PANTHER" id="PTHR47707:SF1">
    <property type="entry name" value="NUDIX HYDROLASE FAMILY PROTEIN"/>
    <property type="match status" value="1"/>
</dbReference>
<evidence type="ECO:0000256" key="8">
    <source>
        <dbReference type="ARBA" id="ARBA00022842"/>
    </source>
</evidence>
<keyword evidence="8" id="KW-0460">Magnesium</keyword>
<evidence type="ECO:0000256" key="11">
    <source>
        <dbReference type="ARBA" id="ARBA00036904"/>
    </source>
</evidence>
<evidence type="ECO:0000313" key="20">
    <source>
        <dbReference type="Proteomes" id="UP000294824"/>
    </source>
</evidence>
<evidence type="ECO:0000256" key="17">
    <source>
        <dbReference type="RuleBase" id="RU003476"/>
    </source>
</evidence>
<keyword evidence="6" id="KW-0227">DNA damage</keyword>
<evidence type="ECO:0000256" key="6">
    <source>
        <dbReference type="ARBA" id="ARBA00022763"/>
    </source>
</evidence>
<dbReference type="GO" id="GO:0044715">
    <property type="term" value="F:8-oxo-dGDP phosphatase activity"/>
    <property type="evidence" value="ECO:0007669"/>
    <property type="project" value="TreeGrafter"/>
</dbReference>
<evidence type="ECO:0000256" key="12">
    <source>
        <dbReference type="ARBA" id="ARBA00038905"/>
    </source>
</evidence>
<dbReference type="InterPro" id="IPR015797">
    <property type="entry name" value="NUDIX_hydrolase-like_dom_sf"/>
</dbReference>
<dbReference type="Proteomes" id="UP000294824">
    <property type="component" value="Unassembled WGS sequence"/>
</dbReference>
<dbReference type="GO" id="GO:0046872">
    <property type="term" value="F:metal ion binding"/>
    <property type="evidence" value="ECO:0007669"/>
    <property type="project" value="UniProtKB-KW"/>
</dbReference>
<dbReference type="AlphaFoldDB" id="A0A4V6QDA8"/>
<dbReference type="PROSITE" id="PS00893">
    <property type="entry name" value="NUDIX_BOX"/>
    <property type="match status" value="1"/>
</dbReference>
<protein>
    <recommendedName>
        <fullName evidence="13">8-oxo-dGTP diphosphatase</fullName>
        <ecNumber evidence="12">3.6.1.55</ecNumber>
    </recommendedName>
    <alternativeName>
        <fullName evidence="16">7,8-dihydro-8-oxoguanine-triphosphatase</fullName>
    </alternativeName>
    <alternativeName>
        <fullName evidence="15">Mutator protein MutT</fullName>
    </alternativeName>
    <alternativeName>
        <fullName evidence="14">dGTP pyrophosphohydrolase</fullName>
    </alternativeName>
</protein>
<keyword evidence="9" id="KW-0234">DNA repair</keyword>
<dbReference type="EMBL" id="SORL01000008">
    <property type="protein sequence ID" value="TDY62071.1"/>
    <property type="molecule type" value="Genomic_DNA"/>
</dbReference>
<dbReference type="InterPro" id="IPR020084">
    <property type="entry name" value="NUDIX_hydrolase_CS"/>
</dbReference>
<comment type="catalytic activity">
    <reaction evidence="11">
        <text>8-oxo-GTP + H2O = 8-oxo-GMP + diphosphate + H(+)</text>
        <dbReference type="Rhea" id="RHEA:67616"/>
        <dbReference type="ChEBI" id="CHEBI:15377"/>
        <dbReference type="ChEBI" id="CHEBI:15378"/>
        <dbReference type="ChEBI" id="CHEBI:33019"/>
        <dbReference type="ChEBI" id="CHEBI:143553"/>
        <dbReference type="ChEBI" id="CHEBI:145694"/>
    </reaction>
</comment>
<dbReference type="GO" id="GO:0008413">
    <property type="term" value="F:8-oxo-7,8-dihydroguanosine triphosphate pyrophosphatase activity"/>
    <property type="evidence" value="ECO:0007669"/>
    <property type="project" value="TreeGrafter"/>
</dbReference>
<dbReference type="PRINTS" id="PR00502">
    <property type="entry name" value="NUDIXFAMILY"/>
</dbReference>
<keyword evidence="3" id="KW-0515">Mutator protein</keyword>
<evidence type="ECO:0000256" key="5">
    <source>
        <dbReference type="ARBA" id="ARBA00022723"/>
    </source>
</evidence>
<dbReference type="GO" id="GO:0044716">
    <property type="term" value="F:8-oxo-GDP phosphatase activity"/>
    <property type="evidence" value="ECO:0007669"/>
    <property type="project" value="TreeGrafter"/>
</dbReference>
<evidence type="ECO:0000256" key="14">
    <source>
        <dbReference type="ARBA" id="ARBA00041592"/>
    </source>
</evidence>
<comment type="cofactor">
    <cofactor evidence="1">
        <name>Mg(2+)</name>
        <dbReference type="ChEBI" id="CHEBI:18420"/>
    </cofactor>
</comment>
<keyword evidence="7 17" id="KW-0378">Hydrolase</keyword>
<accession>A0A4V6QDA8</accession>
<evidence type="ECO:0000256" key="9">
    <source>
        <dbReference type="ARBA" id="ARBA00023204"/>
    </source>
</evidence>
<evidence type="ECO:0000259" key="18">
    <source>
        <dbReference type="PROSITE" id="PS51462"/>
    </source>
</evidence>
<dbReference type="EC" id="3.6.1.55" evidence="12"/>
<keyword evidence="4" id="KW-0235">DNA replication</keyword>
<dbReference type="InterPro" id="IPR020476">
    <property type="entry name" value="Nudix_hydrolase"/>
</dbReference>
<proteinExistence type="inferred from homology"/>
<keyword evidence="5" id="KW-0479">Metal-binding</keyword>
<evidence type="ECO:0000256" key="13">
    <source>
        <dbReference type="ARBA" id="ARBA00040794"/>
    </source>
</evidence>
<dbReference type="SUPFAM" id="SSF55811">
    <property type="entry name" value="Nudix"/>
    <property type="match status" value="1"/>
</dbReference>
<evidence type="ECO:0000256" key="1">
    <source>
        <dbReference type="ARBA" id="ARBA00001946"/>
    </source>
</evidence>
<evidence type="ECO:0000256" key="7">
    <source>
        <dbReference type="ARBA" id="ARBA00022801"/>
    </source>
</evidence>
<comment type="catalytic activity">
    <reaction evidence="10">
        <text>8-oxo-dGTP + H2O = 8-oxo-dGMP + diphosphate + H(+)</text>
        <dbReference type="Rhea" id="RHEA:31575"/>
        <dbReference type="ChEBI" id="CHEBI:15377"/>
        <dbReference type="ChEBI" id="CHEBI:15378"/>
        <dbReference type="ChEBI" id="CHEBI:33019"/>
        <dbReference type="ChEBI" id="CHEBI:63224"/>
        <dbReference type="ChEBI" id="CHEBI:77896"/>
        <dbReference type="EC" id="3.6.1.55"/>
    </reaction>
</comment>
<evidence type="ECO:0000256" key="4">
    <source>
        <dbReference type="ARBA" id="ARBA00022705"/>
    </source>
</evidence>
<comment type="caution">
    <text evidence="19">The sequence shown here is derived from an EMBL/GenBank/DDBJ whole genome shotgun (WGS) entry which is preliminary data.</text>
</comment>
<dbReference type="PANTHER" id="PTHR47707">
    <property type="entry name" value="8-OXO-DGTP DIPHOSPHATASE"/>
    <property type="match status" value="1"/>
</dbReference>
<dbReference type="CDD" id="cd03425">
    <property type="entry name" value="NUDIX_MutT_NudA_like"/>
    <property type="match status" value="1"/>
</dbReference>
<name>A0A4V6QDA8_9FLAO</name>
<dbReference type="InterPro" id="IPR047127">
    <property type="entry name" value="MutT-like"/>
</dbReference>
<evidence type="ECO:0000256" key="16">
    <source>
        <dbReference type="ARBA" id="ARBA00042798"/>
    </source>
</evidence>
<dbReference type="PROSITE" id="PS51462">
    <property type="entry name" value="NUDIX"/>
    <property type="match status" value="1"/>
</dbReference>
<dbReference type="GO" id="GO:0006281">
    <property type="term" value="P:DNA repair"/>
    <property type="evidence" value="ECO:0007669"/>
    <property type="project" value="UniProtKB-KW"/>
</dbReference>
<reference evidence="19 20" key="1">
    <citation type="submission" date="2019-03" db="EMBL/GenBank/DDBJ databases">
        <title>Genomic Encyclopedia of Type Strains, Phase III (KMG-III): the genomes of soil and plant-associated and newly described type strains.</title>
        <authorList>
            <person name="Whitman W."/>
        </authorList>
    </citation>
    <scope>NUCLEOTIDE SEQUENCE [LARGE SCALE GENOMIC DNA]</scope>
    <source>
        <strain evidence="19 20">CECT 8301</strain>
    </source>
</reference>
<dbReference type="Gene3D" id="3.90.79.10">
    <property type="entry name" value="Nucleoside Triphosphate Pyrophosphohydrolase"/>
    <property type="match status" value="1"/>
</dbReference>
<evidence type="ECO:0000256" key="2">
    <source>
        <dbReference type="ARBA" id="ARBA00005582"/>
    </source>
</evidence>